<keyword evidence="2" id="KW-1185">Reference proteome</keyword>
<evidence type="ECO:0000313" key="2">
    <source>
        <dbReference type="Proteomes" id="UP000276888"/>
    </source>
</evidence>
<organism evidence="1 2">
    <name type="scientific">Microbacterium lemovicicum</name>
    <dbReference type="NCBI Taxonomy" id="1072463"/>
    <lineage>
        <taxon>Bacteria</taxon>
        <taxon>Bacillati</taxon>
        <taxon>Actinomycetota</taxon>
        <taxon>Actinomycetes</taxon>
        <taxon>Micrococcales</taxon>
        <taxon>Microbacteriaceae</taxon>
        <taxon>Microbacterium</taxon>
    </lineage>
</organism>
<reference evidence="1 2" key="1">
    <citation type="submission" date="2018-08" db="EMBL/GenBank/DDBJ databases">
        <title>Microbacterium lemovicicum sp. nov., a bacterium isolated from a natural uranium-rich soil.</title>
        <authorList>
            <person name="ORTET P."/>
        </authorList>
    </citation>
    <scope>NUCLEOTIDE SEQUENCE [LARGE SCALE GENOMIC DNA]</scope>
    <source>
        <strain evidence="1 2">Viu22</strain>
    </source>
</reference>
<sequence>MLGAAASVLILHISVATPAGWLPAAPSSPGLPASPGPA</sequence>
<dbReference type="Proteomes" id="UP000276888">
    <property type="component" value="Chromosome"/>
</dbReference>
<dbReference type="KEGG" id="mlv:CVS47_02443"/>
<protein>
    <submittedName>
        <fullName evidence="1">Uncharacterized protein</fullName>
    </submittedName>
</protein>
<dbReference type="EMBL" id="CP031423">
    <property type="protein sequence ID" value="AZS37797.1"/>
    <property type="molecule type" value="Genomic_DNA"/>
</dbReference>
<name>A0A3Q9J4S3_9MICO</name>
<gene>
    <name evidence="1" type="ORF">CVS47_02443</name>
</gene>
<evidence type="ECO:0000313" key="1">
    <source>
        <dbReference type="EMBL" id="AZS37797.1"/>
    </source>
</evidence>
<proteinExistence type="predicted"/>
<accession>A0A3Q9J4S3</accession>
<dbReference type="AlphaFoldDB" id="A0A3Q9J4S3"/>